<dbReference type="Pfam" id="PF13411">
    <property type="entry name" value="MerR_1"/>
    <property type="match status" value="1"/>
</dbReference>
<dbReference type="PROSITE" id="PS00552">
    <property type="entry name" value="HTH_MERR_1"/>
    <property type="match status" value="1"/>
</dbReference>
<dbReference type="GO" id="GO:0003677">
    <property type="term" value="F:DNA binding"/>
    <property type="evidence" value="ECO:0007669"/>
    <property type="project" value="UniProtKB-KW"/>
</dbReference>
<feature type="coiled-coil region" evidence="2">
    <location>
        <begin position="94"/>
        <end position="123"/>
    </location>
</feature>
<sequence>MLKRITKGGFKMVEQQYRIGAFAKLVGLSTYTLRYYEEQGLIKPQRDPAGDRFYTLEDVKWVGFILHLKGTGMRITELKRYVELRAQGDQTIKMRKALLQKTKAQAEAEIAELEANLQVLTHKIDWYDGKLKQTIDQSEDFETYLARFE</sequence>
<keyword evidence="1" id="KW-0238">DNA-binding</keyword>
<dbReference type="SMART" id="SM00422">
    <property type="entry name" value="HTH_MERR"/>
    <property type="match status" value="1"/>
</dbReference>
<organism evidence="4 5">
    <name type="scientific">Latilactobacillus graminis DSM 20719</name>
    <dbReference type="NCBI Taxonomy" id="1423752"/>
    <lineage>
        <taxon>Bacteria</taxon>
        <taxon>Bacillati</taxon>
        <taxon>Bacillota</taxon>
        <taxon>Bacilli</taxon>
        <taxon>Lactobacillales</taxon>
        <taxon>Lactobacillaceae</taxon>
        <taxon>Latilactobacillus</taxon>
    </lineage>
</organism>
<dbReference type="SUPFAM" id="SSF46955">
    <property type="entry name" value="Putative DNA-binding domain"/>
    <property type="match status" value="1"/>
</dbReference>
<evidence type="ECO:0000259" key="3">
    <source>
        <dbReference type="PROSITE" id="PS50937"/>
    </source>
</evidence>
<dbReference type="Gene3D" id="1.10.1660.10">
    <property type="match status" value="1"/>
</dbReference>
<dbReference type="PANTHER" id="PTHR30204">
    <property type="entry name" value="REDOX-CYCLING DRUG-SENSING TRANSCRIPTIONAL ACTIVATOR SOXR"/>
    <property type="match status" value="1"/>
</dbReference>
<feature type="domain" description="HTH merR-type" evidence="3">
    <location>
        <begin position="16"/>
        <end position="84"/>
    </location>
</feature>
<reference evidence="4 5" key="1">
    <citation type="journal article" date="2015" name="Genome Announc.">
        <title>Expanding the biotechnology potential of lactobacilli through comparative genomics of 213 strains and associated genera.</title>
        <authorList>
            <person name="Sun Z."/>
            <person name="Harris H.M."/>
            <person name="McCann A."/>
            <person name="Guo C."/>
            <person name="Argimon S."/>
            <person name="Zhang W."/>
            <person name="Yang X."/>
            <person name="Jeffery I.B."/>
            <person name="Cooney J.C."/>
            <person name="Kagawa T.F."/>
            <person name="Liu W."/>
            <person name="Song Y."/>
            <person name="Salvetti E."/>
            <person name="Wrobel A."/>
            <person name="Rasinkangas P."/>
            <person name="Parkhill J."/>
            <person name="Rea M.C."/>
            <person name="O'Sullivan O."/>
            <person name="Ritari J."/>
            <person name="Douillard F.P."/>
            <person name="Paul Ross R."/>
            <person name="Yang R."/>
            <person name="Briner A.E."/>
            <person name="Felis G.E."/>
            <person name="de Vos W.M."/>
            <person name="Barrangou R."/>
            <person name="Klaenhammer T.R."/>
            <person name="Caufield P.W."/>
            <person name="Cui Y."/>
            <person name="Zhang H."/>
            <person name="O'Toole P.W."/>
        </authorList>
    </citation>
    <scope>NUCLEOTIDE SEQUENCE [LARGE SCALE GENOMIC DNA]</scope>
    <source>
        <strain evidence="4 5">DSM 20719</strain>
    </source>
</reference>
<name>A0AA89L4T6_9LACO</name>
<evidence type="ECO:0000256" key="1">
    <source>
        <dbReference type="ARBA" id="ARBA00023125"/>
    </source>
</evidence>
<keyword evidence="2" id="KW-0175">Coiled coil</keyword>
<dbReference type="InterPro" id="IPR009061">
    <property type="entry name" value="DNA-bd_dom_put_sf"/>
</dbReference>
<dbReference type="PROSITE" id="PS50937">
    <property type="entry name" value="HTH_MERR_2"/>
    <property type="match status" value="1"/>
</dbReference>
<dbReference type="EMBL" id="AYZB01000035">
    <property type="protein sequence ID" value="KRM22417.1"/>
    <property type="molecule type" value="Genomic_DNA"/>
</dbReference>
<dbReference type="InterPro" id="IPR047057">
    <property type="entry name" value="MerR_fam"/>
</dbReference>
<evidence type="ECO:0000256" key="2">
    <source>
        <dbReference type="SAM" id="Coils"/>
    </source>
</evidence>
<dbReference type="PANTHER" id="PTHR30204:SF98">
    <property type="entry name" value="HTH-TYPE TRANSCRIPTIONAL REGULATOR ADHR"/>
    <property type="match status" value="1"/>
</dbReference>
<dbReference type="InterPro" id="IPR000551">
    <property type="entry name" value="MerR-type_HTH_dom"/>
</dbReference>
<proteinExistence type="predicted"/>
<gene>
    <name evidence="4" type="ORF">FC90_GL001020</name>
</gene>
<dbReference type="PRINTS" id="PR00040">
    <property type="entry name" value="HTHMERR"/>
</dbReference>
<dbReference type="CDD" id="cd01109">
    <property type="entry name" value="HTH_YyaN"/>
    <property type="match status" value="1"/>
</dbReference>
<evidence type="ECO:0000313" key="4">
    <source>
        <dbReference type="EMBL" id="KRM22417.1"/>
    </source>
</evidence>
<dbReference type="AlphaFoldDB" id="A0AA89L4T6"/>
<evidence type="ECO:0000313" key="5">
    <source>
        <dbReference type="Proteomes" id="UP000050823"/>
    </source>
</evidence>
<protein>
    <submittedName>
        <fullName evidence="4">MerR regulatory family protein</fullName>
    </submittedName>
</protein>
<accession>A0AA89L4T6</accession>
<dbReference type="GO" id="GO:0003700">
    <property type="term" value="F:DNA-binding transcription factor activity"/>
    <property type="evidence" value="ECO:0007669"/>
    <property type="project" value="InterPro"/>
</dbReference>
<comment type="caution">
    <text evidence="4">The sequence shown here is derived from an EMBL/GenBank/DDBJ whole genome shotgun (WGS) entry which is preliminary data.</text>
</comment>
<dbReference type="Proteomes" id="UP000050823">
    <property type="component" value="Unassembled WGS sequence"/>
</dbReference>